<accession>A0A1H0HE04</accession>
<dbReference type="CDD" id="cd00371">
    <property type="entry name" value="HMA"/>
    <property type="match status" value="1"/>
</dbReference>
<dbReference type="SUPFAM" id="SSF55008">
    <property type="entry name" value="HMA, heavy metal-associated domain"/>
    <property type="match status" value="1"/>
</dbReference>
<dbReference type="Proteomes" id="UP000198793">
    <property type="component" value="Unassembled WGS sequence"/>
</dbReference>
<organism evidence="3 4">
    <name type="scientific">Aureimonas jatrophae</name>
    <dbReference type="NCBI Taxonomy" id="1166073"/>
    <lineage>
        <taxon>Bacteria</taxon>
        <taxon>Pseudomonadati</taxon>
        <taxon>Pseudomonadota</taxon>
        <taxon>Alphaproteobacteria</taxon>
        <taxon>Hyphomicrobiales</taxon>
        <taxon>Aurantimonadaceae</taxon>
        <taxon>Aureimonas</taxon>
    </lineage>
</organism>
<evidence type="ECO:0000313" key="4">
    <source>
        <dbReference type="Proteomes" id="UP000198793"/>
    </source>
</evidence>
<dbReference type="PROSITE" id="PS01047">
    <property type="entry name" value="HMA_1"/>
    <property type="match status" value="1"/>
</dbReference>
<gene>
    <name evidence="3" type="ORF">SAMN05192530_10454</name>
</gene>
<evidence type="ECO:0000259" key="2">
    <source>
        <dbReference type="PROSITE" id="PS50846"/>
    </source>
</evidence>
<dbReference type="InterPro" id="IPR036163">
    <property type="entry name" value="HMA_dom_sf"/>
</dbReference>
<evidence type="ECO:0000256" key="1">
    <source>
        <dbReference type="ARBA" id="ARBA00022723"/>
    </source>
</evidence>
<dbReference type="Pfam" id="PF00403">
    <property type="entry name" value="HMA"/>
    <property type="match status" value="1"/>
</dbReference>
<dbReference type="STRING" id="1166073.SAMN05192530_10454"/>
<dbReference type="AlphaFoldDB" id="A0A1H0HE04"/>
<keyword evidence="1" id="KW-0479">Metal-binding</keyword>
<dbReference type="RefSeq" id="WP_061934966.1">
    <property type="nucleotide sequence ID" value="NZ_FNIT01000004.1"/>
</dbReference>
<name>A0A1H0HE04_9HYPH</name>
<dbReference type="InterPro" id="IPR006121">
    <property type="entry name" value="HMA_dom"/>
</dbReference>
<dbReference type="PROSITE" id="PS50846">
    <property type="entry name" value="HMA_2"/>
    <property type="match status" value="1"/>
</dbReference>
<protein>
    <submittedName>
        <fullName evidence="3">Copper chaperone</fullName>
    </submittedName>
</protein>
<sequence length="67" mass="6867">MLKLKVQDMSCGHCASTVRKAVTSVDPAAEVTVDLPSGTVTVESAASEASIGEAIRAAGYRNETLTA</sequence>
<proteinExistence type="predicted"/>
<keyword evidence="4" id="KW-1185">Reference proteome</keyword>
<dbReference type="InterPro" id="IPR017969">
    <property type="entry name" value="Heavy-metal-associated_CS"/>
</dbReference>
<evidence type="ECO:0000313" key="3">
    <source>
        <dbReference type="EMBL" id="SDO17378.1"/>
    </source>
</evidence>
<reference evidence="3 4" key="1">
    <citation type="submission" date="2016-10" db="EMBL/GenBank/DDBJ databases">
        <authorList>
            <person name="de Groot N.N."/>
        </authorList>
    </citation>
    <scope>NUCLEOTIDE SEQUENCE [LARGE SCALE GENOMIC DNA]</scope>
    <source>
        <strain evidence="4">L7-484,KACC 16230,DSM 25025</strain>
    </source>
</reference>
<feature type="domain" description="HMA" evidence="2">
    <location>
        <begin position="1"/>
        <end position="63"/>
    </location>
</feature>
<dbReference type="Gene3D" id="3.30.70.100">
    <property type="match status" value="1"/>
</dbReference>
<dbReference type="GO" id="GO:0046872">
    <property type="term" value="F:metal ion binding"/>
    <property type="evidence" value="ECO:0007669"/>
    <property type="project" value="UniProtKB-KW"/>
</dbReference>
<dbReference type="EMBL" id="FNIT01000004">
    <property type="protein sequence ID" value="SDO17378.1"/>
    <property type="molecule type" value="Genomic_DNA"/>
</dbReference>
<dbReference type="OrthoDB" id="9801832at2"/>